<keyword evidence="1" id="KW-0808">Transferase</keyword>
<keyword evidence="1" id="KW-0548">Nucleotidyltransferase</keyword>
<name>A0A2X1A5Z9_9BACI</name>
<protein>
    <submittedName>
        <fullName evidence="1">Aminoglycoside 6-adenylyltransferase</fullName>
        <ecNumber evidence="1">2.7.7.-</ecNumber>
    </submittedName>
</protein>
<evidence type="ECO:0000313" key="1">
    <source>
        <dbReference type="EMBL" id="SPU38900.1"/>
    </source>
</evidence>
<dbReference type="InterPro" id="IPR043519">
    <property type="entry name" value="NT_sf"/>
</dbReference>
<dbReference type="InterPro" id="IPR007530">
    <property type="entry name" value="Aminoglycoside_adenylylTfrase"/>
</dbReference>
<reference evidence="1 2" key="1">
    <citation type="submission" date="2018-06" db="EMBL/GenBank/DDBJ databases">
        <authorList>
            <consortium name="Pathogen Informatics"/>
            <person name="Doyle S."/>
        </authorList>
    </citation>
    <scope>NUCLEOTIDE SEQUENCE [LARGE SCALE GENOMIC DNA]</scope>
    <source>
        <strain evidence="1 2">NCTC7582</strain>
    </source>
</reference>
<dbReference type="SUPFAM" id="SSF81301">
    <property type="entry name" value="Nucleotidyltransferase"/>
    <property type="match status" value="1"/>
</dbReference>
<dbReference type="EMBL" id="UAQE01000004">
    <property type="protein sequence ID" value="SPU38900.1"/>
    <property type="molecule type" value="Genomic_DNA"/>
</dbReference>
<gene>
    <name evidence="1" type="primary">aadK</name>
    <name evidence="1" type="ORF">NCTC7582_04871</name>
</gene>
<evidence type="ECO:0000313" key="2">
    <source>
        <dbReference type="Proteomes" id="UP000251431"/>
    </source>
</evidence>
<proteinExistence type="predicted"/>
<organism evidence="1 2">
    <name type="scientific">Lysinibacillus capsici</name>
    <dbReference type="NCBI Taxonomy" id="2115968"/>
    <lineage>
        <taxon>Bacteria</taxon>
        <taxon>Bacillati</taxon>
        <taxon>Bacillota</taxon>
        <taxon>Bacilli</taxon>
        <taxon>Bacillales</taxon>
        <taxon>Bacillaceae</taxon>
        <taxon>Lysinibacillus</taxon>
    </lineage>
</organism>
<dbReference type="Gene3D" id="3.30.460.10">
    <property type="entry name" value="Beta Polymerase, domain 2"/>
    <property type="match status" value="1"/>
</dbReference>
<sequence>MRTEQEMYDLILATAQQDTRIRAVYLNGSRANPKVPRDMFQDFDVVYVVTDIASFLQDDKWIQVFGEQLMVQEPDRLDKGLGLDKDFSYSYTYLMLLKDGHRIDLRLLSTQAMLDEYGQDKLTVPLLDKDQLLPSISPSSDCGYHISPPTVGQFASCTNDFWWCLQNIAKGIWRDELPYAKQMFEETTRQSLHQMLNWWIGQHHHFQISTGKMGKYLKNYVPANYWSLYVKTYADADYANMWNALFAACTLFRSIAKEVAHHFQFSYPHEDDARMSAYLKHVRTLPPDAKTIL</sequence>
<dbReference type="EC" id="2.7.7.-" evidence="1"/>
<dbReference type="GO" id="GO:0016779">
    <property type="term" value="F:nucleotidyltransferase activity"/>
    <property type="evidence" value="ECO:0007669"/>
    <property type="project" value="UniProtKB-KW"/>
</dbReference>
<accession>A0A2X1A5Z9</accession>
<dbReference type="Gene3D" id="1.20.120.330">
    <property type="entry name" value="Nucleotidyltransferases domain 2"/>
    <property type="match status" value="1"/>
</dbReference>
<dbReference type="Proteomes" id="UP000251431">
    <property type="component" value="Unassembled WGS sequence"/>
</dbReference>
<dbReference type="RefSeq" id="WP_112118678.1">
    <property type="nucleotide sequence ID" value="NZ_UAQE01000004.1"/>
</dbReference>
<dbReference type="SUPFAM" id="SSF81631">
    <property type="entry name" value="PAP/OAS1 substrate-binding domain"/>
    <property type="match status" value="1"/>
</dbReference>
<dbReference type="AlphaFoldDB" id="A0A2X1A5Z9"/>
<dbReference type="Pfam" id="PF04439">
    <property type="entry name" value="Adenyl_transf"/>
    <property type="match status" value="1"/>
</dbReference>
<dbReference type="PIRSF" id="PIRSF000812">
    <property type="entry name" value="AAD"/>
    <property type="match status" value="1"/>
</dbReference>